<dbReference type="InterPro" id="IPR054722">
    <property type="entry name" value="PolX-like_BBD"/>
</dbReference>
<evidence type="ECO:0000256" key="6">
    <source>
        <dbReference type="ARBA" id="ARBA00022989"/>
    </source>
</evidence>
<feature type="transmembrane region" description="Helical" evidence="10">
    <location>
        <begin position="132"/>
        <end position="152"/>
    </location>
</feature>
<evidence type="ECO:0000259" key="11">
    <source>
        <dbReference type="PROSITE" id="PS50994"/>
    </source>
</evidence>
<keyword evidence="6 10" id="KW-1133">Transmembrane helix</keyword>
<comment type="subcellular location">
    <subcellularLocation>
        <location evidence="1">Endomembrane system</location>
        <topology evidence="1">Multi-pass membrane protein</topology>
    </subcellularLocation>
</comment>
<feature type="compositionally biased region" description="Low complexity" evidence="9">
    <location>
        <begin position="788"/>
        <end position="798"/>
    </location>
</feature>
<dbReference type="InterPro" id="IPR043502">
    <property type="entry name" value="DNA/RNA_pol_sf"/>
</dbReference>
<dbReference type="GO" id="GO:0004190">
    <property type="term" value="F:aspartic-type endopeptidase activity"/>
    <property type="evidence" value="ECO:0007669"/>
    <property type="project" value="UniProtKB-KW"/>
</dbReference>
<dbReference type="InterPro" id="IPR013103">
    <property type="entry name" value="RVT_2"/>
</dbReference>
<dbReference type="InterPro" id="IPR036397">
    <property type="entry name" value="RNaseH_sf"/>
</dbReference>
<dbReference type="Pfam" id="PF14223">
    <property type="entry name" value="Retrotran_gag_2"/>
    <property type="match status" value="1"/>
</dbReference>
<dbReference type="InterPro" id="IPR001584">
    <property type="entry name" value="Integrase_cat-core"/>
</dbReference>
<dbReference type="GO" id="GO:0015074">
    <property type="term" value="P:DNA integration"/>
    <property type="evidence" value="ECO:0007669"/>
    <property type="project" value="InterPro"/>
</dbReference>
<keyword evidence="13" id="KW-1185">Reference proteome</keyword>
<evidence type="ECO:0000256" key="1">
    <source>
        <dbReference type="ARBA" id="ARBA00004127"/>
    </source>
</evidence>
<dbReference type="Gene3D" id="3.30.420.10">
    <property type="entry name" value="Ribonuclease H-like superfamily/Ribonuclease H"/>
    <property type="match status" value="1"/>
</dbReference>
<dbReference type="SUPFAM" id="SSF56672">
    <property type="entry name" value="DNA/RNA polymerases"/>
    <property type="match status" value="1"/>
</dbReference>
<dbReference type="InterPro" id="IPR051107">
    <property type="entry name" value="Auxin_Efflux_Carrier"/>
</dbReference>
<dbReference type="GO" id="GO:0003676">
    <property type="term" value="F:nucleic acid binding"/>
    <property type="evidence" value="ECO:0007669"/>
    <property type="project" value="InterPro"/>
</dbReference>
<feature type="region of interest" description="Disordered" evidence="9">
    <location>
        <begin position="571"/>
        <end position="602"/>
    </location>
</feature>
<protein>
    <submittedName>
        <fullName evidence="12">Auxin efflux carrier component 1</fullName>
    </submittedName>
</protein>
<feature type="transmembrane region" description="Helical" evidence="10">
    <location>
        <begin position="101"/>
        <end position="120"/>
    </location>
</feature>
<evidence type="ECO:0000256" key="2">
    <source>
        <dbReference type="ARBA" id="ARBA00009177"/>
    </source>
</evidence>
<evidence type="ECO:0000256" key="5">
    <source>
        <dbReference type="ARBA" id="ARBA00022750"/>
    </source>
</evidence>
<feature type="compositionally biased region" description="Basic and acidic residues" evidence="9">
    <location>
        <begin position="758"/>
        <end position="768"/>
    </location>
</feature>
<reference evidence="12" key="1">
    <citation type="submission" date="2019-09" db="EMBL/GenBank/DDBJ databases">
        <title>Draft genome information of white flower Hibiscus syriacus.</title>
        <authorList>
            <person name="Kim Y.-M."/>
        </authorList>
    </citation>
    <scope>NUCLEOTIDE SEQUENCE [LARGE SCALE GENOMIC DNA]</scope>
    <source>
        <strain evidence="12">YM2019G1</strain>
    </source>
</reference>
<feature type="transmembrane region" description="Helical" evidence="10">
    <location>
        <begin position="6"/>
        <end position="28"/>
    </location>
</feature>
<feature type="transmembrane region" description="Helical" evidence="10">
    <location>
        <begin position="40"/>
        <end position="59"/>
    </location>
</feature>
<dbReference type="PANTHER" id="PTHR31752:SF66">
    <property type="entry name" value="AUXIN EFFLUX CARRIER COMPONENT 1B-RELATED"/>
    <property type="match status" value="1"/>
</dbReference>
<keyword evidence="7 10" id="KW-0472">Membrane</keyword>
<evidence type="ECO:0000256" key="7">
    <source>
        <dbReference type="ARBA" id="ARBA00023136"/>
    </source>
</evidence>
<keyword evidence="5" id="KW-0645">Protease</keyword>
<evidence type="ECO:0000256" key="10">
    <source>
        <dbReference type="SAM" id="Phobius"/>
    </source>
</evidence>
<feature type="region of interest" description="Disordered" evidence="9">
    <location>
        <begin position="213"/>
        <end position="235"/>
    </location>
</feature>
<feature type="region of interest" description="Disordered" evidence="9">
    <location>
        <begin position="758"/>
        <end position="823"/>
    </location>
</feature>
<dbReference type="InterPro" id="IPR012337">
    <property type="entry name" value="RNaseH-like_sf"/>
</dbReference>
<feature type="transmembrane region" description="Helical" evidence="10">
    <location>
        <begin position="71"/>
        <end position="89"/>
    </location>
</feature>
<comment type="similarity">
    <text evidence="2">Belongs to the auxin efflux carrier (TC 2.A.69.1) family.</text>
</comment>
<gene>
    <name evidence="12" type="ORF">F3Y22_tig00110306pilonHSYRG00042</name>
</gene>
<dbReference type="GO" id="GO:0009734">
    <property type="term" value="P:auxin-activated signaling pathway"/>
    <property type="evidence" value="ECO:0007669"/>
    <property type="project" value="UniProtKB-KW"/>
</dbReference>
<dbReference type="NCBIfam" id="TIGR00946">
    <property type="entry name" value="2a69"/>
    <property type="match status" value="1"/>
</dbReference>
<dbReference type="GO" id="GO:0005886">
    <property type="term" value="C:plasma membrane"/>
    <property type="evidence" value="ECO:0007669"/>
    <property type="project" value="TreeGrafter"/>
</dbReference>
<keyword evidence="4 10" id="KW-0812">Transmembrane</keyword>
<evidence type="ECO:0000256" key="8">
    <source>
        <dbReference type="ARBA" id="ARBA00023294"/>
    </source>
</evidence>
<dbReference type="Proteomes" id="UP000436088">
    <property type="component" value="Unassembled WGS sequence"/>
</dbReference>
<evidence type="ECO:0000256" key="9">
    <source>
        <dbReference type="SAM" id="MobiDB-lite"/>
    </source>
</evidence>
<dbReference type="PROSITE" id="PS50994">
    <property type="entry name" value="INTEGRASE"/>
    <property type="match status" value="1"/>
</dbReference>
<dbReference type="Pfam" id="PF03547">
    <property type="entry name" value="Mem_trans"/>
    <property type="match status" value="1"/>
</dbReference>
<dbReference type="GO" id="GO:0009926">
    <property type="term" value="P:auxin polar transport"/>
    <property type="evidence" value="ECO:0007669"/>
    <property type="project" value="TreeGrafter"/>
</dbReference>
<dbReference type="CDD" id="cd09272">
    <property type="entry name" value="RNase_HI_RT_Ty1"/>
    <property type="match status" value="1"/>
</dbReference>
<organism evidence="12 13">
    <name type="scientific">Hibiscus syriacus</name>
    <name type="common">Rose of Sharon</name>
    <dbReference type="NCBI Taxonomy" id="106335"/>
    <lineage>
        <taxon>Eukaryota</taxon>
        <taxon>Viridiplantae</taxon>
        <taxon>Streptophyta</taxon>
        <taxon>Embryophyta</taxon>
        <taxon>Tracheophyta</taxon>
        <taxon>Spermatophyta</taxon>
        <taxon>Magnoliopsida</taxon>
        <taxon>eudicotyledons</taxon>
        <taxon>Gunneridae</taxon>
        <taxon>Pentapetalae</taxon>
        <taxon>rosids</taxon>
        <taxon>malvids</taxon>
        <taxon>Malvales</taxon>
        <taxon>Malvaceae</taxon>
        <taxon>Malvoideae</taxon>
        <taxon>Hibiscus</taxon>
    </lineage>
</organism>
<dbReference type="GO" id="GO:0010329">
    <property type="term" value="F:auxin efflux transmembrane transporter activity"/>
    <property type="evidence" value="ECO:0007669"/>
    <property type="project" value="TreeGrafter"/>
</dbReference>
<sequence length="1521" mass="170703">MITATDFYHVLTAVVPLYVAMILAYGSVKWWKIFSPDQCSGINRFVALFAVPLLSFHFISTNNPYAMNLRFIAADTLQKIIVLVVLAIWSRTSSRGSLEWSITLFSLSTLPNTLVMGIPLLKGMYGDYSGSLMVQIVVLQCIIWYTLMLFLFEYRGARLLIAEQFPDTAGSIISFKVDSDIISLDGKEPLQTDAEVGDDGKLHVTVRKSTSSRSEIFSRRSHGPNSGLSLTPRPSNLTNAEIYSIQSSRNPTPRGSSFNHSDFYSMVNGKNITNASPRQSNFGNLGFDEENGVGVFGNPGRSNGGSSYPAPTSAGIFSPVNGPGAGAKKKETGTDGSKDLHMFVWSSSASPVSEGGLHVFRGGDLGGLFHQKGYDDYGRDEFSFGNKPITNGVEHEGPVLSKLGSSSTTELNPKAGAHAETSTAAMPPASVMTRLILIMVWRKLIRNPNTYSSLIGLTWSLVSFRWDVQMPAIIARSISILSDAGLGMAMFSLGLFMALQPRIIACGNTIAAFSMAVRFLTGPAVMAAASIVVGLRGALLHIAIVQWHQRELERSKVSTRGIRRRQNFLNLSSDAPPRTAGRLLPENRVDSPNQKTTLKDSRKRDKKALYLIYQALDDDGFEKISSASSSKEAWEKLQTSYKGSEQVKKVRLQTLRGEFESLNMKASESISDYFSRVVAVSNQLKRNGEKLDDVRIIEKILRSLDPKFEHIVVTIEETKDLEEMKIEQLQGSLQAYEEKHKKKHEFTEQLLKLQLKDMHESQRNDRNQRGQGRGRGHGRGGSRGRGRGWNYNNNNSNNYEKGESSTRGRGRINPNSNGASNHMCGRKDMFVELDESVSGNVSFGDDSTIAVKGRGNILIRLKDGRHQFISNVYYVPNMKSNILSLGQLVEKGYDIHMNNYNLSIKDDKNNFIAKVPMSKNRMFLINIQNDVAKCLKACYKDASWLWHLRFGHLNFGGLEILSKKEMVKGLPHINHPDQLCEGCLVGKQFRKSFPKESETRAKKPLELIHTDVCGPIKPSSLGNNNYFLLFIDDFSRKTWVYFLKQKSEVFEVFKKFKAAVEKESGRNIKAMRSDRGGEFTSREFQEFCEANGIRRPMTVPRSPQQNDEVFAPVARLETIRLIISLAAQNKWKIQQMDVKSAFLNGVLEEELYIQQPSGYEVKGHEDKVLKLKKALYGLKQAPRAWNSRIDKYFQENGFNKCPYEHALYIKIKDEDILIVCLYVDDLIFTGSNPSMFNEFKDVMMKEFEMTDMGLMAYYLGIEVKQQNDGIFISQESYAKEILKKFKMENCKPISTPAEYGIKMTKHEEGESVDPTFFKSLVGSLRYLTCTRPDILHAVGLVSRYMESPTTTHFKAAKRILRYLKGTIDFGLFYSVSNDYKLVGYSDSDWGGDIDNRRSTTGFVFFMGDIAFTWMSKKQPIVTLSTCEAEYVAATSCVCHAIWLRNLLKEIGLIQEEPTKVCVDNKSAIALAKNPVFHDRSKHIDIRYLYKGGHIWNADCPSDNACLLHPAGNLKPAKGKED</sequence>
<dbReference type="Pfam" id="PF07727">
    <property type="entry name" value="RVT_2"/>
    <property type="match status" value="1"/>
</dbReference>
<evidence type="ECO:0000313" key="13">
    <source>
        <dbReference type="Proteomes" id="UP000436088"/>
    </source>
</evidence>
<keyword evidence="5" id="KW-0064">Aspartyl protease</keyword>
<dbReference type="Pfam" id="PF22936">
    <property type="entry name" value="Pol_BBD"/>
    <property type="match status" value="1"/>
</dbReference>
<dbReference type="PANTHER" id="PTHR31752">
    <property type="entry name" value="AUXIN EFFLUX CARRIER COMPONENT 1B-RELATED"/>
    <property type="match status" value="1"/>
</dbReference>
<proteinExistence type="inferred from homology"/>
<keyword evidence="5" id="KW-0378">Hydrolase</keyword>
<evidence type="ECO:0000313" key="12">
    <source>
        <dbReference type="EMBL" id="KAE8711025.1"/>
    </source>
</evidence>
<dbReference type="EMBL" id="VEPZ02000922">
    <property type="protein sequence ID" value="KAE8711025.1"/>
    <property type="molecule type" value="Genomic_DNA"/>
</dbReference>
<evidence type="ECO:0000256" key="3">
    <source>
        <dbReference type="ARBA" id="ARBA00022448"/>
    </source>
</evidence>
<evidence type="ECO:0000256" key="4">
    <source>
        <dbReference type="ARBA" id="ARBA00022692"/>
    </source>
</evidence>
<dbReference type="Pfam" id="PF00665">
    <property type="entry name" value="rve"/>
    <property type="match status" value="1"/>
</dbReference>
<dbReference type="InterPro" id="IPR014024">
    <property type="entry name" value="Auxin_eff_plant"/>
</dbReference>
<name>A0A6A3B6X3_HIBSY</name>
<feature type="domain" description="Integrase catalytic" evidence="11">
    <location>
        <begin position="1000"/>
        <end position="1164"/>
    </location>
</feature>
<keyword evidence="8" id="KW-0927">Auxin signaling pathway</keyword>
<accession>A0A6A3B6X3</accession>
<dbReference type="SUPFAM" id="SSF53098">
    <property type="entry name" value="Ribonuclease H-like"/>
    <property type="match status" value="1"/>
</dbReference>
<feature type="compositionally biased region" description="Polar residues" evidence="9">
    <location>
        <begin position="223"/>
        <end position="235"/>
    </location>
</feature>
<keyword evidence="3" id="KW-0813">Transport</keyword>
<dbReference type="GO" id="GO:0005783">
    <property type="term" value="C:endoplasmic reticulum"/>
    <property type="evidence" value="ECO:0007669"/>
    <property type="project" value="TreeGrafter"/>
</dbReference>
<comment type="caution">
    <text evidence="12">The sequence shown here is derived from an EMBL/GenBank/DDBJ whole genome shotgun (WGS) entry which is preliminary data.</text>
</comment>
<feature type="compositionally biased region" description="Basic residues" evidence="9">
    <location>
        <begin position="772"/>
        <end position="786"/>
    </location>
</feature>
<dbReference type="InterPro" id="IPR004776">
    <property type="entry name" value="Mem_transp_PIN-like"/>
</dbReference>
<dbReference type="Pfam" id="PF13976">
    <property type="entry name" value="gag_pre-integrs"/>
    <property type="match status" value="1"/>
</dbReference>
<dbReference type="InterPro" id="IPR025724">
    <property type="entry name" value="GAG-pre-integrase_dom"/>
</dbReference>